<keyword evidence="13 18" id="KW-0408">Iron</keyword>
<dbReference type="SUPFAM" id="SSF81648">
    <property type="entry name" value="a domain/subunit of cytochrome bc1 complex (Ubiquinol-cytochrome c reductase)"/>
    <property type="match status" value="1"/>
</dbReference>
<feature type="binding site" description="axial binding residue" evidence="18">
    <location>
        <position position="79"/>
    </location>
    <ligand>
        <name>heme b</name>
        <dbReference type="ChEBI" id="CHEBI:60344"/>
        <label>b562</label>
    </ligand>
    <ligandPart>
        <name>Fe</name>
        <dbReference type="ChEBI" id="CHEBI:18248"/>
    </ligandPart>
</feature>
<sequence length="375" mass="43509">MKMNKTVKIIKDSLMYLPTPMNISVYWNFGSILGICLMIQIITGLFLSMHYTPHIDYAFNSVIHIMHDVNYGWLMRLIHMNGASFFFMFLFFHIGRGMYYGSYMLMLSWVSGSIIFILTMGIAFLGYVLPWGQMSYWGATVITNLVSAIPLIGNDIVIWLWGGYSINNATLNRFYSLHFILPFVILLLIFIHLMGLHVTGSNNPLGLNSNVYKISFHNYFTVKDIQGFILMLLMLVLLCLMNPYILGDPENFNMANSMITPIHIQPEWYFLFAYAILRSIPNKLGGVIALLLSVSIILIMPFYNCSQMQSLSSYPLNQLIYWLFINVVILLTWIGMKPIEYPFMLFGQILTFLYFIYYLINPLILKYWDEVNYMS</sequence>
<accession>A0A9E8K029</accession>
<evidence type="ECO:0000256" key="17">
    <source>
        <dbReference type="PIRSR" id="PIRSR038885-1"/>
    </source>
</evidence>
<evidence type="ECO:0000256" key="9">
    <source>
        <dbReference type="ARBA" id="ARBA00022723"/>
    </source>
</evidence>
<evidence type="ECO:0000256" key="14">
    <source>
        <dbReference type="ARBA" id="ARBA00023075"/>
    </source>
</evidence>
<evidence type="ECO:0000256" key="8">
    <source>
        <dbReference type="ARBA" id="ARBA00022692"/>
    </source>
</evidence>
<dbReference type="InterPro" id="IPR005797">
    <property type="entry name" value="Cyt_b/b6_N"/>
</dbReference>
<evidence type="ECO:0000256" key="15">
    <source>
        <dbReference type="ARBA" id="ARBA00023128"/>
    </source>
</evidence>
<reference evidence="22" key="1">
    <citation type="journal article" date="2022" name="Genes (Basel)">
        <title>Novel Gene Rearrangements in the Mitochondrial Genomes of Cynipoid Wasps (Hymenoptera: Cynipoidea).</title>
        <authorList>
            <person name="Shu X."/>
            <person name="Li Z."/>
            <person name="Yuan R."/>
            <person name="Tang P."/>
            <person name="Chen X."/>
        </authorList>
    </citation>
    <scope>NUCLEOTIDE SEQUENCE</scope>
</reference>
<evidence type="ECO:0000256" key="16">
    <source>
        <dbReference type="ARBA" id="ARBA00023136"/>
    </source>
</evidence>
<feature type="transmembrane region" description="Helical" evidence="19">
    <location>
        <begin position="319"/>
        <end position="336"/>
    </location>
</feature>
<keyword evidence="7 19" id="KW-0679">Respiratory chain</keyword>
<dbReference type="PROSITE" id="PS51003">
    <property type="entry name" value="CYTB_CTER"/>
    <property type="match status" value="1"/>
</dbReference>
<dbReference type="InterPro" id="IPR005798">
    <property type="entry name" value="Cyt_b/b6_C"/>
</dbReference>
<keyword evidence="11 19" id="KW-0249">Electron transport</keyword>
<feature type="domain" description="Cytochrome b/b6 N-terminal region profile" evidence="20">
    <location>
        <begin position="1"/>
        <end position="205"/>
    </location>
</feature>
<dbReference type="InterPro" id="IPR048259">
    <property type="entry name" value="Cytochrome_b_N_euk/bac"/>
</dbReference>
<feature type="transmembrane region" description="Helical" evidence="19">
    <location>
        <begin position="25"/>
        <end position="51"/>
    </location>
</feature>
<dbReference type="CDD" id="cd00290">
    <property type="entry name" value="cytochrome_b_C"/>
    <property type="match status" value="1"/>
</dbReference>
<evidence type="ECO:0000256" key="12">
    <source>
        <dbReference type="ARBA" id="ARBA00022989"/>
    </source>
</evidence>
<dbReference type="GO" id="GO:0005743">
    <property type="term" value="C:mitochondrial inner membrane"/>
    <property type="evidence" value="ECO:0007669"/>
    <property type="project" value="UniProtKB-SubCell"/>
</dbReference>
<geneLocation type="mitochondrion" evidence="22"/>
<keyword evidence="12 19" id="KW-1133">Transmembrane helix</keyword>
<dbReference type="PANTHER" id="PTHR19271:SF16">
    <property type="entry name" value="CYTOCHROME B"/>
    <property type="match status" value="1"/>
</dbReference>
<dbReference type="Pfam" id="PF00032">
    <property type="entry name" value="Cytochrom_B_C"/>
    <property type="match status" value="1"/>
</dbReference>
<keyword evidence="9 18" id="KW-0479">Metal-binding</keyword>
<keyword evidence="8 19" id="KW-0812">Transmembrane</keyword>
<organism evidence="22">
    <name type="scientific">Figites sp. ZJUH 20220010</name>
    <dbReference type="NCBI Taxonomy" id="2995277"/>
    <lineage>
        <taxon>Eukaryota</taxon>
        <taxon>Metazoa</taxon>
        <taxon>Ecdysozoa</taxon>
        <taxon>Arthropoda</taxon>
        <taxon>Hexapoda</taxon>
        <taxon>Insecta</taxon>
        <taxon>Pterygota</taxon>
        <taxon>Neoptera</taxon>
        <taxon>Endopterygota</taxon>
        <taxon>Hymenoptera</taxon>
        <taxon>Apocrita</taxon>
        <taxon>Proctotrupomorpha</taxon>
        <taxon>Cynipoidea</taxon>
        <taxon>Figitidae</taxon>
        <taxon>Figitinae</taxon>
    </lineage>
</organism>
<feature type="domain" description="Cytochrome b/b6 C-terminal region profile" evidence="21">
    <location>
        <begin position="206"/>
        <end position="375"/>
    </location>
</feature>
<comment type="subcellular location">
    <subcellularLocation>
        <location evidence="2">Mitochondrion inner membrane</location>
        <topology evidence="2">Multi-pass membrane protein</topology>
    </subcellularLocation>
</comment>
<proteinExistence type="inferred from homology"/>
<feature type="binding site" description="axial binding residue" evidence="18">
    <location>
        <position position="93"/>
    </location>
    <ligand>
        <name>heme b</name>
        <dbReference type="ChEBI" id="CHEBI:60344"/>
        <label>b566</label>
    </ligand>
    <ligandPart>
        <name>Fe</name>
        <dbReference type="ChEBI" id="CHEBI:18248"/>
    </ligandPart>
</feature>
<keyword evidence="5 19" id="KW-0813">Transport</keyword>
<feature type="transmembrane region" description="Helical" evidence="19">
    <location>
        <begin position="174"/>
        <end position="195"/>
    </location>
</feature>
<dbReference type="GO" id="GO:0006122">
    <property type="term" value="P:mitochondrial electron transport, ubiquinol to cytochrome c"/>
    <property type="evidence" value="ECO:0007669"/>
    <property type="project" value="TreeGrafter"/>
</dbReference>
<name>A0A9E8K029_9HYME</name>
<dbReference type="InterPro" id="IPR030689">
    <property type="entry name" value="Cytochrome_b"/>
</dbReference>
<evidence type="ECO:0000256" key="18">
    <source>
        <dbReference type="PIRSR" id="PIRSR038885-2"/>
    </source>
</evidence>
<dbReference type="InterPro" id="IPR027387">
    <property type="entry name" value="Cytb/b6-like_sf"/>
</dbReference>
<feature type="transmembrane region" description="Helical" evidence="19">
    <location>
        <begin position="284"/>
        <end position="303"/>
    </location>
</feature>
<reference evidence="22" key="2">
    <citation type="submission" date="2022-02" db="EMBL/GenBank/DDBJ databases">
        <authorList>
            <person name="Shu X.H."/>
            <person name="Li Z.K."/>
            <person name="Tang P."/>
            <person name="Chen X.X."/>
        </authorList>
    </citation>
    <scope>NUCLEOTIDE SEQUENCE</scope>
</reference>
<dbReference type="AlphaFoldDB" id="A0A9E8K029"/>
<dbReference type="InterPro" id="IPR016174">
    <property type="entry name" value="Di-haem_cyt_TM"/>
</dbReference>
<feature type="transmembrane region" description="Helical" evidence="19">
    <location>
        <begin position="71"/>
        <end position="92"/>
    </location>
</feature>
<evidence type="ECO:0000256" key="2">
    <source>
        <dbReference type="ARBA" id="ARBA00004448"/>
    </source>
</evidence>
<feature type="binding site" description="axial binding residue" evidence="18">
    <location>
        <position position="192"/>
    </location>
    <ligand>
        <name>heme b</name>
        <dbReference type="ChEBI" id="CHEBI:60344"/>
        <label>b566</label>
    </ligand>
    <ligandPart>
        <name>Fe</name>
        <dbReference type="ChEBI" id="CHEBI:18248"/>
    </ligandPart>
</feature>
<comment type="cofactor">
    <cofactor evidence="19">
        <name>heme b</name>
        <dbReference type="ChEBI" id="CHEBI:60344"/>
    </cofactor>
    <text evidence="19">Binds 2 heme groups non-covalently.</text>
</comment>
<dbReference type="InterPro" id="IPR048260">
    <property type="entry name" value="Cytochrome_b_C_euk/bac"/>
</dbReference>
<dbReference type="GO" id="GO:0045275">
    <property type="term" value="C:respiratory chain complex III"/>
    <property type="evidence" value="ECO:0007669"/>
    <property type="project" value="InterPro"/>
</dbReference>
<evidence type="ECO:0000256" key="7">
    <source>
        <dbReference type="ARBA" id="ARBA00022660"/>
    </source>
</evidence>
<feature type="binding site" description="axial binding residue" evidence="18">
    <location>
        <position position="178"/>
    </location>
    <ligand>
        <name>heme b</name>
        <dbReference type="ChEBI" id="CHEBI:60344"/>
        <label>b562</label>
    </ligand>
    <ligandPart>
        <name>Fe</name>
        <dbReference type="ChEBI" id="CHEBI:18248"/>
    </ligandPart>
</feature>
<feature type="transmembrane region" description="Helical" evidence="19">
    <location>
        <begin position="104"/>
        <end position="129"/>
    </location>
</feature>
<evidence type="ECO:0000256" key="6">
    <source>
        <dbReference type="ARBA" id="ARBA00022617"/>
    </source>
</evidence>
<dbReference type="GO" id="GO:0008121">
    <property type="term" value="F:quinol-cytochrome-c reductase activity"/>
    <property type="evidence" value="ECO:0007669"/>
    <property type="project" value="InterPro"/>
</dbReference>
<evidence type="ECO:0000256" key="11">
    <source>
        <dbReference type="ARBA" id="ARBA00022982"/>
    </source>
</evidence>
<feature type="transmembrane region" description="Helical" evidence="19">
    <location>
        <begin position="135"/>
        <end position="162"/>
    </location>
</feature>
<keyword evidence="16 19" id="KW-0472">Membrane</keyword>
<evidence type="ECO:0000256" key="5">
    <source>
        <dbReference type="ARBA" id="ARBA00022448"/>
    </source>
</evidence>
<evidence type="ECO:0000313" key="22">
    <source>
        <dbReference type="EMBL" id="UZT67535.1"/>
    </source>
</evidence>
<evidence type="ECO:0000256" key="1">
    <source>
        <dbReference type="ARBA" id="ARBA00002566"/>
    </source>
</evidence>
<feature type="transmembrane region" description="Helical" evidence="19">
    <location>
        <begin position="225"/>
        <end position="246"/>
    </location>
</feature>
<dbReference type="Gene3D" id="1.20.810.10">
    <property type="entry name" value="Cytochrome Bc1 Complex, Chain C"/>
    <property type="match status" value="1"/>
</dbReference>
<keyword evidence="14" id="KW-0830">Ubiquinone</keyword>
<gene>
    <name evidence="22" type="primary">cob</name>
</gene>
<dbReference type="GO" id="GO:0016491">
    <property type="term" value="F:oxidoreductase activity"/>
    <property type="evidence" value="ECO:0007669"/>
    <property type="project" value="UniProtKB-UniRule"/>
</dbReference>
<dbReference type="CDD" id="cd00284">
    <property type="entry name" value="Cytochrome_b_N"/>
    <property type="match status" value="1"/>
</dbReference>
<comment type="function">
    <text evidence="1 19">Component of the ubiquinol-cytochrome c reductase complex (complex III or cytochrome b-c1 complex) that is part of the mitochondrial respiratory chain. The b-c1 complex mediates electron transfer from ubiquinol to cytochrome c. Contributes to the generation of a proton gradient across the mitochondrial membrane that is then used for ATP synthesis.</text>
</comment>
<dbReference type="PROSITE" id="PS51002">
    <property type="entry name" value="CYTB_NTER"/>
    <property type="match status" value="1"/>
</dbReference>
<dbReference type="GO" id="GO:0046872">
    <property type="term" value="F:metal ion binding"/>
    <property type="evidence" value="ECO:0007669"/>
    <property type="project" value="UniProtKB-UniRule"/>
</dbReference>
<dbReference type="InterPro" id="IPR036150">
    <property type="entry name" value="Cyt_b/b6_C_sf"/>
</dbReference>
<evidence type="ECO:0000259" key="21">
    <source>
        <dbReference type="PROSITE" id="PS51003"/>
    </source>
</evidence>
<comment type="cofactor">
    <cofactor evidence="18">
        <name>heme</name>
        <dbReference type="ChEBI" id="CHEBI:30413"/>
    </cofactor>
    <text evidence="18">Binds 2 heme groups non-covalently.</text>
</comment>
<dbReference type="SUPFAM" id="SSF81342">
    <property type="entry name" value="Transmembrane di-heme cytochromes"/>
    <property type="match status" value="1"/>
</dbReference>
<evidence type="ECO:0000259" key="20">
    <source>
        <dbReference type="PROSITE" id="PS51002"/>
    </source>
</evidence>
<evidence type="ECO:0000256" key="13">
    <source>
        <dbReference type="ARBA" id="ARBA00023004"/>
    </source>
</evidence>
<feature type="binding site" evidence="17">
    <location>
        <position position="197"/>
    </location>
    <ligand>
        <name>a ubiquinone</name>
        <dbReference type="ChEBI" id="CHEBI:16389"/>
    </ligand>
</feature>
<feature type="transmembrane region" description="Helical" evidence="19">
    <location>
        <begin position="343"/>
        <end position="360"/>
    </location>
</feature>
<dbReference type="PANTHER" id="PTHR19271">
    <property type="entry name" value="CYTOCHROME B"/>
    <property type="match status" value="1"/>
</dbReference>
<evidence type="ECO:0000256" key="3">
    <source>
        <dbReference type="ARBA" id="ARBA00011649"/>
    </source>
</evidence>
<comment type="similarity">
    <text evidence="19">Belongs to the cytochrome b family.</text>
</comment>
<comment type="subunit">
    <text evidence="3">The main subunits of complex b-c1 are: cytochrome b, cytochrome c1 and the Rieske protein.</text>
</comment>
<evidence type="ECO:0000256" key="4">
    <source>
        <dbReference type="ARBA" id="ARBA00013531"/>
    </source>
</evidence>
<evidence type="ECO:0000256" key="10">
    <source>
        <dbReference type="ARBA" id="ARBA00022792"/>
    </source>
</evidence>
<dbReference type="Pfam" id="PF00033">
    <property type="entry name" value="Cytochrome_B"/>
    <property type="match status" value="1"/>
</dbReference>
<keyword evidence="10" id="KW-0999">Mitochondrion inner membrane</keyword>
<evidence type="ECO:0000256" key="19">
    <source>
        <dbReference type="RuleBase" id="RU362117"/>
    </source>
</evidence>
<protein>
    <recommendedName>
        <fullName evidence="4 19">Cytochrome b</fullName>
    </recommendedName>
</protein>
<dbReference type="PIRSF" id="PIRSF038885">
    <property type="entry name" value="COB"/>
    <property type="match status" value="1"/>
</dbReference>
<keyword evidence="6 18" id="KW-0349">Heme</keyword>
<keyword evidence="15 19" id="KW-0496">Mitochondrion</keyword>
<dbReference type="EMBL" id="OM677829">
    <property type="protein sequence ID" value="UZT67535.1"/>
    <property type="molecule type" value="Genomic_DNA"/>
</dbReference>